<dbReference type="Proteomes" id="UP000266673">
    <property type="component" value="Unassembled WGS sequence"/>
</dbReference>
<dbReference type="EMBL" id="QKWP01001810">
    <property type="protein sequence ID" value="RIB06457.1"/>
    <property type="molecule type" value="Genomic_DNA"/>
</dbReference>
<feature type="region of interest" description="Disordered" evidence="1">
    <location>
        <begin position="1"/>
        <end position="139"/>
    </location>
</feature>
<evidence type="ECO:0000256" key="1">
    <source>
        <dbReference type="SAM" id="MobiDB-lite"/>
    </source>
</evidence>
<proteinExistence type="predicted"/>
<comment type="caution">
    <text evidence="2">The sequence shown here is derived from an EMBL/GenBank/DDBJ whole genome shotgun (WGS) entry which is preliminary data.</text>
</comment>
<protein>
    <submittedName>
        <fullName evidence="2">Uncharacterized protein</fullName>
    </submittedName>
</protein>
<feature type="compositionally biased region" description="Basic and acidic residues" evidence="1">
    <location>
        <begin position="129"/>
        <end position="139"/>
    </location>
</feature>
<name>A0A397UBN4_9GLOM</name>
<evidence type="ECO:0000313" key="2">
    <source>
        <dbReference type="EMBL" id="RIB06457.1"/>
    </source>
</evidence>
<gene>
    <name evidence="2" type="ORF">C2G38_2217003</name>
</gene>
<reference evidence="2 3" key="1">
    <citation type="submission" date="2018-06" db="EMBL/GenBank/DDBJ databases">
        <title>Comparative genomics reveals the genomic features of Rhizophagus irregularis, R. cerebriforme, R. diaphanum and Gigaspora rosea, and their symbiotic lifestyle signature.</title>
        <authorList>
            <person name="Morin E."/>
            <person name="San Clemente H."/>
            <person name="Chen E.C.H."/>
            <person name="De La Providencia I."/>
            <person name="Hainaut M."/>
            <person name="Kuo A."/>
            <person name="Kohler A."/>
            <person name="Murat C."/>
            <person name="Tang N."/>
            <person name="Roy S."/>
            <person name="Loubradou J."/>
            <person name="Henrissat B."/>
            <person name="Grigoriev I.V."/>
            <person name="Corradi N."/>
            <person name="Roux C."/>
            <person name="Martin F.M."/>
        </authorList>
    </citation>
    <scope>NUCLEOTIDE SEQUENCE [LARGE SCALE GENOMIC DNA]</scope>
    <source>
        <strain evidence="2 3">DAOM 194757</strain>
    </source>
</reference>
<evidence type="ECO:0000313" key="3">
    <source>
        <dbReference type="Proteomes" id="UP000266673"/>
    </source>
</evidence>
<keyword evidence="3" id="KW-1185">Reference proteome</keyword>
<organism evidence="2 3">
    <name type="scientific">Gigaspora rosea</name>
    <dbReference type="NCBI Taxonomy" id="44941"/>
    <lineage>
        <taxon>Eukaryota</taxon>
        <taxon>Fungi</taxon>
        <taxon>Fungi incertae sedis</taxon>
        <taxon>Mucoromycota</taxon>
        <taxon>Glomeromycotina</taxon>
        <taxon>Glomeromycetes</taxon>
        <taxon>Diversisporales</taxon>
        <taxon>Gigasporaceae</taxon>
        <taxon>Gigaspora</taxon>
    </lineage>
</organism>
<feature type="compositionally biased region" description="Polar residues" evidence="1">
    <location>
        <begin position="42"/>
        <end position="73"/>
    </location>
</feature>
<feature type="compositionally biased region" description="Polar residues" evidence="1">
    <location>
        <begin position="21"/>
        <end position="31"/>
    </location>
</feature>
<sequence>MLKKNAKPFQKNAGETRRTMFHNNAGENSTKTLEKEKHARQTNKISTRPATQDNSRNLTLTQMTIKIHPNNSKTQRKQQHWKNAQKPLTKTLEKNAKLFQKMLKKIPQKRWKKTQDQSTRSSARPPHKTTSDARSVHEI</sequence>
<accession>A0A397UBN4</accession>
<feature type="compositionally biased region" description="Basic residues" evidence="1">
    <location>
        <begin position="102"/>
        <end position="112"/>
    </location>
</feature>
<dbReference type="AlphaFoldDB" id="A0A397UBN4"/>